<evidence type="ECO:0000313" key="5">
    <source>
        <dbReference type="Proteomes" id="UP000729402"/>
    </source>
</evidence>
<evidence type="ECO:0000256" key="2">
    <source>
        <dbReference type="SAM" id="Phobius"/>
    </source>
</evidence>
<proteinExistence type="predicted"/>
<feature type="region of interest" description="Disordered" evidence="1">
    <location>
        <begin position="155"/>
        <end position="190"/>
    </location>
</feature>
<keyword evidence="5" id="KW-1185">Reference proteome</keyword>
<name>A0A8J5TF33_ZIZPA</name>
<feature type="transmembrane region" description="Helical" evidence="2">
    <location>
        <begin position="258"/>
        <end position="278"/>
    </location>
</feature>
<keyword evidence="2" id="KW-0472">Membrane</keyword>
<sequence length="319" mass="34710">MPDGLSSGKKRGATVGGDNPEGSRKHEERYSPGERPRPTKADVPFRRYLRAPGQGSLEAPKQTEGALGQTPGGMPEASLRQVRRLQGATEDQEATWSMWSRDMIVIACAMSGDRCNAGLQQLLVMEKGDVSMDAASQDMWDWELLSDHMSSSFMESKAAAHGGHGRSVLGDQETDEPNPRPLEEASADMAVDECKDIGVVPEETKPRQEEPIMAPEATELPASGGEEDEAFQSSDAKGFDDVGEEAAPGRVGKLRVNGIGALCSFGFAAATVCIFLVGGKMQHHHKQQQQKMQLEFCGDDKRMQQVVQQTSRLNRQCHL</sequence>
<evidence type="ECO:0000313" key="4">
    <source>
        <dbReference type="EMBL" id="KAG8081233.1"/>
    </source>
</evidence>
<keyword evidence="2" id="KW-0812">Transmembrane</keyword>
<dbReference type="InterPro" id="IPR049224">
    <property type="entry name" value="DUF6821"/>
</dbReference>
<evidence type="ECO:0000259" key="3">
    <source>
        <dbReference type="Pfam" id="PF20705"/>
    </source>
</evidence>
<dbReference type="Pfam" id="PF20705">
    <property type="entry name" value="DUF6821"/>
    <property type="match status" value="1"/>
</dbReference>
<organism evidence="4 5">
    <name type="scientific">Zizania palustris</name>
    <name type="common">Northern wild rice</name>
    <dbReference type="NCBI Taxonomy" id="103762"/>
    <lineage>
        <taxon>Eukaryota</taxon>
        <taxon>Viridiplantae</taxon>
        <taxon>Streptophyta</taxon>
        <taxon>Embryophyta</taxon>
        <taxon>Tracheophyta</taxon>
        <taxon>Spermatophyta</taxon>
        <taxon>Magnoliopsida</taxon>
        <taxon>Liliopsida</taxon>
        <taxon>Poales</taxon>
        <taxon>Poaceae</taxon>
        <taxon>BOP clade</taxon>
        <taxon>Oryzoideae</taxon>
        <taxon>Oryzeae</taxon>
        <taxon>Zizaniinae</taxon>
        <taxon>Zizania</taxon>
    </lineage>
</organism>
<dbReference type="InterPro" id="IPR045883">
    <property type="entry name" value="At4g13530-like"/>
</dbReference>
<dbReference type="PANTHER" id="PTHR33646">
    <property type="entry name" value="GB|AAF00631.1"/>
    <property type="match status" value="1"/>
</dbReference>
<dbReference type="EMBL" id="JAAALK010000282">
    <property type="protein sequence ID" value="KAG8081233.1"/>
    <property type="molecule type" value="Genomic_DNA"/>
</dbReference>
<evidence type="ECO:0000256" key="1">
    <source>
        <dbReference type="SAM" id="MobiDB-lite"/>
    </source>
</evidence>
<dbReference type="OrthoDB" id="766965at2759"/>
<keyword evidence="2" id="KW-1133">Transmembrane helix</keyword>
<comment type="caution">
    <text evidence="4">The sequence shown here is derived from an EMBL/GenBank/DDBJ whole genome shotgun (WGS) entry which is preliminary data.</text>
</comment>
<feature type="region of interest" description="Disordered" evidence="1">
    <location>
        <begin position="1"/>
        <end position="75"/>
    </location>
</feature>
<dbReference type="AlphaFoldDB" id="A0A8J5TF33"/>
<accession>A0A8J5TF33</accession>
<dbReference type="Proteomes" id="UP000729402">
    <property type="component" value="Unassembled WGS sequence"/>
</dbReference>
<dbReference type="PANTHER" id="PTHR33646:SF8">
    <property type="entry name" value="OS07G0204100 PROTEIN"/>
    <property type="match status" value="1"/>
</dbReference>
<reference evidence="4" key="1">
    <citation type="journal article" date="2021" name="bioRxiv">
        <title>Whole Genome Assembly and Annotation of Northern Wild Rice, Zizania palustris L., Supports a Whole Genome Duplication in the Zizania Genus.</title>
        <authorList>
            <person name="Haas M."/>
            <person name="Kono T."/>
            <person name="Macchietto M."/>
            <person name="Millas R."/>
            <person name="McGilp L."/>
            <person name="Shao M."/>
            <person name="Duquette J."/>
            <person name="Hirsch C.N."/>
            <person name="Kimball J."/>
        </authorList>
    </citation>
    <scope>NUCLEOTIDE SEQUENCE</scope>
    <source>
        <tissue evidence="4">Fresh leaf tissue</tissue>
    </source>
</reference>
<reference evidence="4" key="2">
    <citation type="submission" date="2021-02" db="EMBL/GenBank/DDBJ databases">
        <authorList>
            <person name="Kimball J.A."/>
            <person name="Haas M.W."/>
            <person name="Macchietto M."/>
            <person name="Kono T."/>
            <person name="Duquette J."/>
            <person name="Shao M."/>
        </authorList>
    </citation>
    <scope>NUCLEOTIDE SEQUENCE</scope>
    <source>
        <tissue evidence="4">Fresh leaf tissue</tissue>
    </source>
</reference>
<protein>
    <recommendedName>
        <fullName evidence="3">DUF6821 domain-containing protein</fullName>
    </recommendedName>
</protein>
<feature type="domain" description="DUF6821" evidence="3">
    <location>
        <begin position="250"/>
        <end position="315"/>
    </location>
</feature>
<feature type="compositionally biased region" description="Basic and acidic residues" evidence="1">
    <location>
        <begin position="21"/>
        <end position="45"/>
    </location>
</feature>
<gene>
    <name evidence="4" type="ORF">GUJ93_ZPchr0007g6263</name>
</gene>